<evidence type="ECO:0000313" key="2">
    <source>
        <dbReference type="EMBL" id="KAF6300642.1"/>
    </source>
</evidence>
<organism evidence="2 3">
    <name type="scientific">Myotis myotis</name>
    <name type="common">Greater mouse-eared bat</name>
    <name type="synonym">Vespertilio myotis</name>
    <dbReference type="NCBI Taxonomy" id="51298"/>
    <lineage>
        <taxon>Eukaryota</taxon>
        <taxon>Metazoa</taxon>
        <taxon>Chordata</taxon>
        <taxon>Craniata</taxon>
        <taxon>Vertebrata</taxon>
        <taxon>Euteleostomi</taxon>
        <taxon>Mammalia</taxon>
        <taxon>Eutheria</taxon>
        <taxon>Laurasiatheria</taxon>
        <taxon>Chiroptera</taxon>
        <taxon>Yangochiroptera</taxon>
        <taxon>Vespertilionidae</taxon>
        <taxon>Myotis</taxon>
    </lineage>
</organism>
<dbReference type="EMBL" id="JABWUV010000016">
    <property type="protein sequence ID" value="KAF6300642.1"/>
    <property type="molecule type" value="Genomic_DNA"/>
</dbReference>
<evidence type="ECO:0000313" key="3">
    <source>
        <dbReference type="Proteomes" id="UP000527355"/>
    </source>
</evidence>
<sequence>MARTRKDVFPAESAGQRRRGEPRGQSEGRAGPAHLGLPQPQPTAQEPLARPRAAESERVTRTPPPSWSRSQAPGCSVGILPTDATRPPPSRSAERATETPHEAPSNTRTRTQSAPAEGLGGFRGLGAHGALEALGALGVRGLWGLSGL</sequence>
<feature type="compositionally biased region" description="Basic and acidic residues" evidence="1">
    <location>
        <begin position="92"/>
        <end position="101"/>
    </location>
</feature>
<reference evidence="2 3" key="1">
    <citation type="journal article" date="2020" name="Nature">
        <title>Six reference-quality genomes reveal evolution of bat adaptations.</title>
        <authorList>
            <person name="Jebb D."/>
            <person name="Huang Z."/>
            <person name="Pippel M."/>
            <person name="Hughes G.M."/>
            <person name="Lavrichenko K."/>
            <person name="Devanna P."/>
            <person name="Winkler S."/>
            <person name="Jermiin L.S."/>
            <person name="Skirmuntt E.C."/>
            <person name="Katzourakis A."/>
            <person name="Burkitt-Gray L."/>
            <person name="Ray D.A."/>
            <person name="Sullivan K.A.M."/>
            <person name="Roscito J.G."/>
            <person name="Kirilenko B.M."/>
            <person name="Davalos L.M."/>
            <person name="Corthals A.P."/>
            <person name="Power M.L."/>
            <person name="Jones G."/>
            <person name="Ransome R.D."/>
            <person name="Dechmann D.K.N."/>
            <person name="Locatelli A.G."/>
            <person name="Puechmaille S.J."/>
            <person name="Fedrigo O."/>
            <person name="Jarvis E.D."/>
            <person name="Hiller M."/>
            <person name="Vernes S.C."/>
            <person name="Myers E.W."/>
            <person name="Teeling E.C."/>
        </authorList>
    </citation>
    <scope>NUCLEOTIDE SEQUENCE [LARGE SCALE GENOMIC DNA]</scope>
    <source>
        <strain evidence="2">MMyoMyo1</strain>
        <tissue evidence="2">Flight muscle</tissue>
    </source>
</reference>
<protein>
    <submittedName>
        <fullName evidence="2">Uncharacterized protein</fullName>
    </submittedName>
</protein>
<evidence type="ECO:0000256" key="1">
    <source>
        <dbReference type="SAM" id="MobiDB-lite"/>
    </source>
</evidence>
<dbReference type="Proteomes" id="UP000527355">
    <property type="component" value="Unassembled WGS sequence"/>
</dbReference>
<feature type="region of interest" description="Disordered" evidence="1">
    <location>
        <begin position="1"/>
        <end position="125"/>
    </location>
</feature>
<keyword evidence="3" id="KW-1185">Reference proteome</keyword>
<name>A0A7J7TJD1_MYOMY</name>
<feature type="compositionally biased region" description="Polar residues" evidence="1">
    <location>
        <begin position="104"/>
        <end position="114"/>
    </location>
</feature>
<dbReference type="AlphaFoldDB" id="A0A7J7TJD1"/>
<proteinExistence type="predicted"/>
<comment type="caution">
    <text evidence="2">The sequence shown here is derived from an EMBL/GenBank/DDBJ whole genome shotgun (WGS) entry which is preliminary data.</text>
</comment>
<gene>
    <name evidence="2" type="ORF">mMyoMyo1_009112</name>
</gene>
<accession>A0A7J7TJD1</accession>